<dbReference type="InParanoid" id="A0A0G4H4G1"/>
<gene>
    <name evidence="3" type="ORF">Vbra_6568</name>
</gene>
<protein>
    <recommendedName>
        <fullName evidence="5">Cation-transporting P-type ATPase N-terminal domain-containing protein</fullName>
    </recommendedName>
</protein>
<evidence type="ECO:0000256" key="1">
    <source>
        <dbReference type="SAM" id="MobiDB-lite"/>
    </source>
</evidence>
<proteinExistence type="predicted"/>
<evidence type="ECO:0000313" key="4">
    <source>
        <dbReference type="Proteomes" id="UP000041254"/>
    </source>
</evidence>
<keyword evidence="2" id="KW-0812">Transmembrane</keyword>
<reference evidence="3 4" key="1">
    <citation type="submission" date="2014-11" db="EMBL/GenBank/DDBJ databases">
        <authorList>
            <person name="Zhu J."/>
            <person name="Qi W."/>
            <person name="Song R."/>
        </authorList>
    </citation>
    <scope>NUCLEOTIDE SEQUENCE [LARGE SCALE GENOMIC DNA]</scope>
</reference>
<feature type="transmembrane region" description="Helical" evidence="2">
    <location>
        <begin position="50"/>
        <end position="71"/>
    </location>
</feature>
<feature type="region of interest" description="Disordered" evidence="1">
    <location>
        <begin position="1"/>
        <end position="27"/>
    </location>
</feature>
<dbReference type="Proteomes" id="UP000041254">
    <property type="component" value="Unassembled WGS sequence"/>
</dbReference>
<dbReference type="EMBL" id="CDMY01000982">
    <property type="protein sequence ID" value="CEM38406.1"/>
    <property type="molecule type" value="Genomic_DNA"/>
</dbReference>
<keyword evidence="2" id="KW-0472">Membrane</keyword>
<evidence type="ECO:0008006" key="5">
    <source>
        <dbReference type="Google" id="ProtNLM"/>
    </source>
</evidence>
<name>A0A0G4H4G1_VITBC</name>
<dbReference type="OrthoDB" id="75100at2759"/>
<organism evidence="3 4">
    <name type="scientific">Vitrella brassicaformis (strain CCMP3155)</name>
    <dbReference type="NCBI Taxonomy" id="1169540"/>
    <lineage>
        <taxon>Eukaryota</taxon>
        <taxon>Sar</taxon>
        <taxon>Alveolata</taxon>
        <taxon>Colpodellida</taxon>
        <taxon>Vitrellaceae</taxon>
        <taxon>Vitrella</taxon>
    </lineage>
</organism>
<evidence type="ECO:0000256" key="2">
    <source>
        <dbReference type="SAM" id="Phobius"/>
    </source>
</evidence>
<dbReference type="AlphaFoldDB" id="A0A0G4H4G1"/>
<keyword evidence="2" id="KW-1133">Transmembrane helix</keyword>
<evidence type="ECO:0000313" key="3">
    <source>
        <dbReference type="EMBL" id="CEM38406.1"/>
    </source>
</evidence>
<dbReference type="VEuPathDB" id="CryptoDB:Vbra_6568"/>
<accession>A0A0G4H4G1</accession>
<sequence length="77" mass="8225">MADDGLSASELRRRYGPGGSAPDSELSAAQLRARHNVQNREFRADDGGGVLMYVVAGIALIVFLAIMYVLMAKQGAE</sequence>
<dbReference type="OMA" id="MYVLMAK"/>
<keyword evidence="4" id="KW-1185">Reference proteome</keyword>